<evidence type="ECO:0000313" key="1">
    <source>
        <dbReference type="EMBL" id="EAY12966.1"/>
    </source>
</evidence>
<reference evidence="1" key="1">
    <citation type="submission" date="2006-10" db="EMBL/GenBank/DDBJ databases">
        <authorList>
            <person name="Amadeo P."/>
            <person name="Zhao Q."/>
            <person name="Wortman J."/>
            <person name="Fraser-Liggett C."/>
            <person name="Carlton J."/>
        </authorList>
    </citation>
    <scope>NUCLEOTIDE SEQUENCE</scope>
    <source>
        <strain evidence="1">G3</strain>
    </source>
</reference>
<dbReference type="KEGG" id="tva:4770938"/>
<evidence type="ECO:0000313" key="2">
    <source>
        <dbReference type="Proteomes" id="UP000001542"/>
    </source>
</evidence>
<gene>
    <name evidence="1" type="ORF">TVAG_405120</name>
</gene>
<name>A2E330_TRIV3</name>
<dbReference type="VEuPathDB" id="TrichDB:TVAG_405120"/>
<dbReference type="AlphaFoldDB" id="A2E330"/>
<dbReference type="InParanoid" id="A2E330"/>
<dbReference type="SMR" id="A2E330"/>
<sequence length="407" mass="47522">MVLIQLNNSTLQRINDYNAQDKVTLTINNIEIVFNKSFAIAISQMIYSQYLLDKNIDKIDINSDIISNDTYNILKDFFQYRTTELDVDETVLKDLLHVGMSLEIQELIDLYKSNVIDKTKLDITNCIQLLEFYMDFSWNDKLIECTNFIAEHFYEIDQNQLKVISKKFGVDILEQILNNKKFEITNEDSLAKFIISLAREDIVFSSLFENIYFEFCSEETIREMKDFVNSDNYQDVVNSLVDSIIRSRDPKNKDRCCEKKVTNYFESGNVVMSVSSIGSGSAEIINKYRNDTYFISQNIPNSWVEWKLKQNYLIQPTSYIVRTSPNYMSFINKLRSWKVEGLTINGETKVIHKVSNSLLNEGEIRKYDIISNDKFVSFKLIQTGKNNDNHDKLLIDVFDFSGKLFEI</sequence>
<reference evidence="1" key="2">
    <citation type="journal article" date="2007" name="Science">
        <title>Draft genome sequence of the sexually transmitted pathogen Trichomonas vaginalis.</title>
        <authorList>
            <person name="Carlton J.M."/>
            <person name="Hirt R.P."/>
            <person name="Silva J.C."/>
            <person name="Delcher A.L."/>
            <person name="Schatz M."/>
            <person name="Zhao Q."/>
            <person name="Wortman J.R."/>
            <person name="Bidwell S.L."/>
            <person name="Alsmark U.C.M."/>
            <person name="Besteiro S."/>
            <person name="Sicheritz-Ponten T."/>
            <person name="Noel C.J."/>
            <person name="Dacks J.B."/>
            <person name="Foster P.G."/>
            <person name="Simillion C."/>
            <person name="Van de Peer Y."/>
            <person name="Miranda-Saavedra D."/>
            <person name="Barton G.J."/>
            <person name="Westrop G.D."/>
            <person name="Mueller S."/>
            <person name="Dessi D."/>
            <person name="Fiori P.L."/>
            <person name="Ren Q."/>
            <person name="Paulsen I."/>
            <person name="Zhang H."/>
            <person name="Bastida-Corcuera F.D."/>
            <person name="Simoes-Barbosa A."/>
            <person name="Brown M.T."/>
            <person name="Hayes R.D."/>
            <person name="Mukherjee M."/>
            <person name="Okumura C.Y."/>
            <person name="Schneider R."/>
            <person name="Smith A.J."/>
            <person name="Vanacova S."/>
            <person name="Villalvazo M."/>
            <person name="Haas B.J."/>
            <person name="Pertea M."/>
            <person name="Feldblyum T.V."/>
            <person name="Utterback T.R."/>
            <person name="Shu C.L."/>
            <person name="Osoegawa K."/>
            <person name="de Jong P.J."/>
            <person name="Hrdy I."/>
            <person name="Horvathova L."/>
            <person name="Zubacova Z."/>
            <person name="Dolezal P."/>
            <person name="Malik S.B."/>
            <person name="Logsdon J.M. Jr."/>
            <person name="Henze K."/>
            <person name="Gupta A."/>
            <person name="Wang C.C."/>
            <person name="Dunne R.L."/>
            <person name="Upcroft J.A."/>
            <person name="Upcroft P."/>
            <person name="White O."/>
            <person name="Salzberg S.L."/>
            <person name="Tang P."/>
            <person name="Chiu C.-H."/>
            <person name="Lee Y.-S."/>
            <person name="Embley T.M."/>
            <person name="Coombs G.H."/>
            <person name="Mottram J.C."/>
            <person name="Tachezy J."/>
            <person name="Fraser-Liggett C.M."/>
            <person name="Johnson P.J."/>
        </authorList>
    </citation>
    <scope>NUCLEOTIDE SEQUENCE [LARGE SCALE GENOMIC DNA]</scope>
    <source>
        <strain evidence="1">G3</strain>
    </source>
</reference>
<evidence type="ECO:0008006" key="3">
    <source>
        <dbReference type="Google" id="ProtNLM"/>
    </source>
</evidence>
<dbReference type="VEuPathDB" id="TrichDB:TVAGG3_0848290"/>
<proteinExistence type="predicted"/>
<accession>A2E330</accession>
<organism evidence="1 2">
    <name type="scientific">Trichomonas vaginalis (strain ATCC PRA-98 / G3)</name>
    <dbReference type="NCBI Taxonomy" id="412133"/>
    <lineage>
        <taxon>Eukaryota</taxon>
        <taxon>Metamonada</taxon>
        <taxon>Parabasalia</taxon>
        <taxon>Trichomonadida</taxon>
        <taxon>Trichomonadidae</taxon>
        <taxon>Trichomonas</taxon>
    </lineage>
</organism>
<protein>
    <recommendedName>
        <fullName evidence="3">BTB domain-containing protein</fullName>
    </recommendedName>
</protein>
<dbReference type="RefSeq" id="XP_001325189.1">
    <property type="nucleotide sequence ID" value="XM_001325154.1"/>
</dbReference>
<keyword evidence="2" id="KW-1185">Reference proteome</keyword>
<dbReference type="Proteomes" id="UP000001542">
    <property type="component" value="Unassembled WGS sequence"/>
</dbReference>
<dbReference type="EMBL" id="DS113293">
    <property type="protein sequence ID" value="EAY12966.1"/>
    <property type="molecule type" value="Genomic_DNA"/>
</dbReference>